<evidence type="ECO:0000313" key="1">
    <source>
        <dbReference type="EMBL" id="KCV71930.1"/>
    </source>
</evidence>
<proteinExistence type="predicted"/>
<dbReference type="RefSeq" id="XP_009493508.1">
    <property type="nucleotide sequence ID" value="XM_009495233.1"/>
</dbReference>
<dbReference type="Proteomes" id="UP000030693">
    <property type="component" value="Unassembled WGS sequence"/>
</dbReference>
<protein>
    <submittedName>
        <fullName evidence="1">Uncharacterized protein</fullName>
    </submittedName>
</protein>
<name>A0A058ZBX7_FONAL</name>
<sequence length="435" mass="47474">MVFYHVGGAIPRCSSTLVPFDGKLSLGGALSDSLSQLDAATITENLRHLCPVAQANALVMLRFLSEKGLLATGLPLEILAHKLIIKNALCLNEYFSCRSDRHTQAQASLALLGPLVPMLKSPRMRSFVKKYVERAGDPTEGFVSNMSSLLDEPEKHGFLVDPSGHNYEGYLADLVQLLLLAPKPVPSKEETSAAGAGSIGAGIEFECLNAWDLPGTKQLSRFVVMDFELISLFIDNVVRAEDGTISRADLYMAMWDMPHAFADYITAVGPEGIEQATMRLFKITLDLKLPESWPIVREILPRKTQSGVPNNTRVIHGARQASLLEEVCALVHGVPLPHIIVEGSSPGKRRADLFNTVDLSREPSGRTAFPRAYDSHSVMGHSGERSVAHLARWNIGLDMAAAGDIDEALNREQAIKEQLLMCLALVCHSQMAICK</sequence>
<evidence type="ECO:0000313" key="2">
    <source>
        <dbReference type="Proteomes" id="UP000030693"/>
    </source>
</evidence>
<keyword evidence="2" id="KW-1185">Reference proteome</keyword>
<organism evidence="1">
    <name type="scientific">Fonticula alba</name>
    <name type="common">Slime mold</name>
    <dbReference type="NCBI Taxonomy" id="691883"/>
    <lineage>
        <taxon>Eukaryota</taxon>
        <taxon>Rotosphaerida</taxon>
        <taxon>Fonticulaceae</taxon>
        <taxon>Fonticula</taxon>
    </lineage>
</organism>
<gene>
    <name evidence="1" type="ORF">H696_01339</name>
</gene>
<dbReference type="GeneID" id="20526064"/>
<accession>A0A058ZBX7</accession>
<dbReference type="EMBL" id="KB932202">
    <property type="protein sequence ID" value="KCV71930.1"/>
    <property type="molecule type" value="Genomic_DNA"/>
</dbReference>
<dbReference type="AlphaFoldDB" id="A0A058ZBX7"/>
<reference evidence="1" key="1">
    <citation type="submission" date="2013-04" db="EMBL/GenBank/DDBJ databases">
        <title>The Genome Sequence of Fonticula alba ATCC 38817.</title>
        <authorList>
            <consortium name="The Broad Institute Genomics Platform"/>
            <person name="Russ C."/>
            <person name="Cuomo C."/>
            <person name="Burger G."/>
            <person name="Gray M.W."/>
            <person name="Holland P.W.H."/>
            <person name="King N."/>
            <person name="Lang F.B.F."/>
            <person name="Roger A.J."/>
            <person name="Ruiz-Trillo I."/>
            <person name="Brown M."/>
            <person name="Walker B."/>
            <person name="Young S."/>
            <person name="Zeng Q."/>
            <person name="Gargeya S."/>
            <person name="Fitzgerald M."/>
            <person name="Haas B."/>
            <person name="Abouelleil A."/>
            <person name="Allen A.W."/>
            <person name="Alvarado L."/>
            <person name="Arachchi H.M."/>
            <person name="Berlin A.M."/>
            <person name="Chapman S.B."/>
            <person name="Gainer-Dewar J."/>
            <person name="Goldberg J."/>
            <person name="Griggs A."/>
            <person name="Gujja S."/>
            <person name="Hansen M."/>
            <person name="Howarth C."/>
            <person name="Imamovic A."/>
            <person name="Ireland A."/>
            <person name="Larimer J."/>
            <person name="McCowan C."/>
            <person name="Murphy C."/>
            <person name="Pearson M."/>
            <person name="Poon T.W."/>
            <person name="Priest M."/>
            <person name="Roberts A."/>
            <person name="Saif S."/>
            <person name="Shea T."/>
            <person name="Sisk P."/>
            <person name="Sykes S."/>
            <person name="Wortman J."/>
            <person name="Nusbaum C."/>
            <person name="Birren B."/>
        </authorList>
    </citation>
    <scope>NUCLEOTIDE SEQUENCE [LARGE SCALE GENOMIC DNA]</scope>
    <source>
        <strain evidence="1">ATCC 38817</strain>
    </source>
</reference>